<evidence type="ECO:0008006" key="4">
    <source>
        <dbReference type="Google" id="ProtNLM"/>
    </source>
</evidence>
<keyword evidence="1" id="KW-1133">Transmembrane helix</keyword>
<evidence type="ECO:0000313" key="3">
    <source>
        <dbReference type="Proteomes" id="UP000033934"/>
    </source>
</evidence>
<feature type="transmembrane region" description="Helical" evidence="1">
    <location>
        <begin position="125"/>
        <end position="152"/>
    </location>
</feature>
<evidence type="ECO:0000256" key="1">
    <source>
        <dbReference type="SAM" id="Phobius"/>
    </source>
</evidence>
<sequence>MQNNNSLNKYFGGILVVLGLVWLGGNFISLKTEFWSLVWPVFVLIPGVFFFFLYQSLGEKRHWGVLIPGIYLTSLAIGFFINSLVTTIFNYPTIWAWTSFMYIFALAITFGVIGRVSGKRVFLQIANILALISIFIFVIVGGFLFFFTILAAETSRRYWPIIIIIIGLIVLLGPSAPKILFPSGKYFGKSEEEWKAWGEEVGKEFEEKK</sequence>
<feature type="transmembrane region" description="Helical" evidence="1">
    <location>
        <begin position="34"/>
        <end position="54"/>
    </location>
</feature>
<protein>
    <recommendedName>
        <fullName evidence="4">DUF5668 domain-containing protein</fullName>
    </recommendedName>
</protein>
<comment type="caution">
    <text evidence="2">The sequence shown here is derived from an EMBL/GenBank/DDBJ whole genome shotgun (WGS) entry which is preliminary data.</text>
</comment>
<accession>A0A0G0NU42</accession>
<organism evidence="2 3">
    <name type="scientific">Berkelbacteria bacterium GW2011_GWA2_38_9</name>
    <dbReference type="NCBI Taxonomy" id="1618334"/>
    <lineage>
        <taxon>Bacteria</taxon>
        <taxon>Candidatus Berkelbacteria</taxon>
    </lineage>
</organism>
<reference evidence="2 3" key="1">
    <citation type="journal article" date="2015" name="Nature">
        <title>rRNA introns, odd ribosomes, and small enigmatic genomes across a large radiation of phyla.</title>
        <authorList>
            <person name="Brown C.T."/>
            <person name="Hug L.A."/>
            <person name="Thomas B.C."/>
            <person name="Sharon I."/>
            <person name="Castelle C.J."/>
            <person name="Singh A."/>
            <person name="Wilkins M.J."/>
            <person name="Williams K.H."/>
            <person name="Banfield J.F."/>
        </authorList>
    </citation>
    <scope>NUCLEOTIDE SEQUENCE [LARGE SCALE GENOMIC DNA]</scope>
</reference>
<keyword evidence="1" id="KW-0472">Membrane</keyword>
<gene>
    <name evidence="2" type="ORF">UT11_C0027G0009</name>
</gene>
<feature type="transmembrane region" description="Helical" evidence="1">
    <location>
        <begin position="94"/>
        <end position="113"/>
    </location>
</feature>
<feature type="transmembrane region" description="Helical" evidence="1">
    <location>
        <begin position="7"/>
        <end position="28"/>
    </location>
</feature>
<dbReference type="EMBL" id="LBVO01000027">
    <property type="protein sequence ID" value="KKQ89389.1"/>
    <property type="molecule type" value="Genomic_DNA"/>
</dbReference>
<name>A0A0G0NU42_9BACT</name>
<dbReference type="Proteomes" id="UP000033934">
    <property type="component" value="Unassembled WGS sequence"/>
</dbReference>
<feature type="transmembrane region" description="Helical" evidence="1">
    <location>
        <begin position="66"/>
        <end position="88"/>
    </location>
</feature>
<proteinExistence type="predicted"/>
<evidence type="ECO:0000313" key="2">
    <source>
        <dbReference type="EMBL" id="KKQ89389.1"/>
    </source>
</evidence>
<feature type="transmembrane region" description="Helical" evidence="1">
    <location>
        <begin position="158"/>
        <end position="181"/>
    </location>
</feature>
<dbReference type="AlphaFoldDB" id="A0A0G0NU42"/>
<keyword evidence="1" id="KW-0812">Transmembrane</keyword>